<name>A0A3P7NS44_DIBLA</name>
<dbReference type="AlphaFoldDB" id="A0A3P7NS44"/>
<accession>A0A3P7NS44</accession>
<gene>
    <name evidence="1" type="ORF">DILT_LOCUS17126</name>
</gene>
<sequence>MAGLFIRAAPAGSDQLLGHSLPALDALASSPIQVRIGSAPGFRNPGTLVGTTNAFLLDVLRLPLLDQVASLSVGLFEVPSQAGMIPGFAVPCAPLDAVLKAFRQLAQAWFAAPTRSTSLKPSGFLKTVPPGRVEAYFVGFICS</sequence>
<organism evidence="1 2">
    <name type="scientific">Dibothriocephalus latus</name>
    <name type="common">Fish tapeworm</name>
    <name type="synonym">Diphyllobothrium latum</name>
    <dbReference type="NCBI Taxonomy" id="60516"/>
    <lineage>
        <taxon>Eukaryota</taxon>
        <taxon>Metazoa</taxon>
        <taxon>Spiralia</taxon>
        <taxon>Lophotrochozoa</taxon>
        <taxon>Platyhelminthes</taxon>
        <taxon>Cestoda</taxon>
        <taxon>Eucestoda</taxon>
        <taxon>Diphyllobothriidea</taxon>
        <taxon>Diphyllobothriidae</taxon>
        <taxon>Dibothriocephalus</taxon>
    </lineage>
</organism>
<evidence type="ECO:0000313" key="2">
    <source>
        <dbReference type="Proteomes" id="UP000281553"/>
    </source>
</evidence>
<keyword evidence="2" id="KW-1185">Reference proteome</keyword>
<evidence type="ECO:0000313" key="1">
    <source>
        <dbReference type="EMBL" id="VDN36767.1"/>
    </source>
</evidence>
<dbReference type="EMBL" id="UYRU01089501">
    <property type="protein sequence ID" value="VDN36767.1"/>
    <property type="molecule type" value="Genomic_DNA"/>
</dbReference>
<proteinExistence type="predicted"/>
<reference evidence="1 2" key="1">
    <citation type="submission" date="2018-11" db="EMBL/GenBank/DDBJ databases">
        <authorList>
            <consortium name="Pathogen Informatics"/>
        </authorList>
    </citation>
    <scope>NUCLEOTIDE SEQUENCE [LARGE SCALE GENOMIC DNA]</scope>
</reference>
<dbReference type="Proteomes" id="UP000281553">
    <property type="component" value="Unassembled WGS sequence"/>
</dbReference>
<protein>
    <submittedName>
        <fullName evidence="1">Uncharacterized protein</fullName>
    </submittedName>
</protein>